<accession>A0A1J4RTH9</accession>
<protein>
    <submittedName>
        <fullName evidence="2">Uncharacterized protein</fullName>
    </submittedName>
</protein>
<reference evidence="2 3" key="1">
    <citation type="journal article" date="2016" name="Environ. Microbiol.">
        <title>Genomic resolution of a cold subsurface aquifer community provides metabolic insights for novel microbes adapted to high CO concentrations.</title>
        <authorList>
            <person name="Probst A.J."/>
            <person name="Castelle C.J."/>
            <person name="Singh A."/>
            <person name="Brown C.T."/>
            <person name="Anantharaman K."/>
            <person name="Sharon I."/>
            <person name="Hug L.A."/>
            <person name="Burstein D."/>
            <person name="Emerson J.B."/>
            <person name="Thomas B.C."/>
            <person name="Banfield J.F."/>
        </authorList>
    </citation>
    <scope>NUCLEOTIDE SEQUENCE [LARGE SCALE GENOMIC DNA]</scope>
    <source>
        <strain evidence="2">CG1_02_47_37</strain>
    </source>
</reference>
<organism evidence="2 3">
    <name type="scientific">Candidatus Beckwithbacteria bacterium CG1_02_47_37</name>
    <dbReference type="NCBI Taxonomy" id="1805034"/>
    <lineage>
        <taxon>Bacteria</taxon>
        <taxon>Candidatus Beckwithiibacteriota</taxon>
    </lineage>
</organism>
<keyword evidence="1" id="KW-0812">Transmembrane</keyword>
<keyword evidence="1" id="KW-0472">Membrane</keyword>
<comment type="caution">
    <text evidence="2">The sequence shown here is derived from an EMBL/GenBank/DDBJ whole genome shotgun (WGS) entry which is preliminary data.</text>
</comment>
<evidence type="ECO:0000313" key="2">
    <source>
        <dbReference type="EMBL" id="OIN89620.1"/>
    </source>
</evidence>
<keyword evidence="1" id="KW-1133">Transmembrane helix</keyword>
<sequence length="71" mass="7955">MARRRRAKKNLSSLSYWSEVCVPAAQIFFGIFAGAFFVGPIDKSKLVMLPFTLGSAILLWLTGSRLYDRGK</sequence>
<feature type="transmembrane region" description="Helical" evidence="1">
    <location>
        <begin position="20"/>
        <end position="41"/>
    </location>
</feature>
<dbReference type="AlphaFoldDB" id="A0A1J4RTH9"/>
<dbReference type="EMBL" id="MNUI01000021">
    <property type="protein sequence ID" value="OIN89620.1"/>
    <property type="molecule type" value="Genomic_DNA"/>
</dbReference>
<gene>
    <name evidence="2" type="ORF">AUJ59_01095</name>
</gene>
<feature type="transmembrane region" description="Helical" evidence="1">
    <location>
        <begin position="47"/>
        <end position="67"/>
    </location>
</feature>
<evidence type="ECO:0000256" key="1">
    <source>
        <dbReference type="SAM" id="Phobius"/>
    </source>
</evidence>
<proteinExistence type="predicted"/>
<name>A0A1J4RTH9_9BACT</name>
<dbReference type="Proteomes" id="UP000183144">
    <property type="component" value="Unassembled WGS sequence"/>
</dbReference>
<dbReference type="STRING" id="1805034.AUJ59_01095"/>
<evidence type="ECO:0000313" key="3">
    <source>
        <dbReference type="Proteomes" id="UP000183144"/>
    </source>
</evidence>